<comment type="caution">
    <text evidence="4">The sequence shown here is derived from an EMBL/GenBank/DDBJ whole genome shotgun (WGS) entry which is preliminary data.</text>
</comment>
<keyword evidence="5" id="KW-1185">Reference proteome</keyword>
<dbReference type="PROSITE" id="PS50089">
    <property type="entry name" value="ZF_RING_2"/>
    <property type="match status" value="1"/>
</dbReference>
<evidence type="ECO:0000313" key="5">
    <source>
        <dbReference type="Proteomes" id="UP000541444"/>
    </source>
</evidence>
<dbReference type="CDD" id="cd16617">
    <property type="entry name" value="mRING-HC-C4C4_CesA"/>
    <property type="match status" value="1"/>
</dbReference>
<evidence type="ECO:0000259" key="3">
    <source>
        <dbReference type="PROSITE" id="PS50089"/>
    </source>
</evidence>
<dbReference type="Pfam" id="PF14569">
    <property type="entry name" value="zf-UDP"/>
    <property type="match status" value="1"/>
</dbReference>
<dbReference type="InterPro" id="IPR027934">
    <property type="entry name" value="CES_Znf_RING"/>
</dbReference>
<accession>A0A7J7MAQ7</accession>
<evidence type="ECO:0000256" key="2">
    <source>
        <dbReference type="SAM" id="MobiDB-lite"/>
    </source>
</evidence>
<name>A0A7J7MAQ7_9MAGN</name>
<gene>
    <name evidence="4" type="ORF">GIB67_010550</name>
</gene>
<dbReference type="OrthoDB" id="674948at2759"/>
<dbReference type="Gene3D" id="3.30.40.10">
    <property type="entry name" value="Zinc/RING finger domain, C3HC4 (zinc finger)"/>
    <property type="match status" value="1"/>
</dbReference>
<feature type="domain" description="RING-type" evidence="3">
    <location>
        <begin position="40"/>
        <end position="86"/>
    </location>
</feature>
<evidence type="ECO:0000313" key="4">
    <source>
        <dbReference type="EMBL" id="KAF6151976.1"/>
    </source>
</evidence>
<feature type="non-terminal residue" evidence="4">
    <location>
        <position position="1"/>
    </location>
</feature>
<keyword evidence="1" id="KW-0862">Zinc</keyword>
<feature type="region of interest" description="Disordered" evidence="2">
    <location>
        <begin position="161"/>
        <end position="194"/>
    </location>
</feature>
<reference evidence="4 5" key="1">
    <citation type="journal article" date="2020" name="IScience">
        <title>Genome Sequencing of the Endangered Kingdonia uniflora (Circaeasteraceae, Ranunculales) Reveals Potential Mechanisms of Evolutionary Specialization.</title>
        <authorList>
            <person name="Sun Y."/>
            <person name="Deng T."/>
            <person name="Zhang A."/>
            <person name="Moore M.J."/>
            <person name="Landis J.B."/>
            <person name="Lin N."/>
            <person name="Zhang H."/>
            <person name="Zhang X."/>
            <person name="Huang J."/>
            <person name="Zhang X."/>
            <person name="Sun H."/>
            <person name="Wang H."/>
        </authorList>
    </citation>
    <scope>NUCLEOTIDE SEQUENCE [LARGE SCALE GENOMIC DNA]</scope>
    <source>
        <strain evidence="4">TB1705</strain>
        <tissue evidence="4">Leaf</tissue>
    </source>
</reference>
<dbReference type="AlphaFoldDB" id="A0A7J7MAQ7"/>
<evidence type="ECO:0000256" key="1">
    <source>
        <dbReference type="PROSITE-ProRule" id="PRU00175"/>
    </source>
</evidence>
<organism evidence="4 5">
    <name type="scientific">Kingdonia uniflora</name>
    <dbReference type="NCBI Taxonomy" id="39325"/>
    <lineage>
        <taxon>Eukaryota</taxon>
        <taxon>Viridiplantae</taxon>
        <taxon>Streptophyta</taxon>
        <taxon>Embryophyta</taxon>
        <taxon>Tracheophyta</taxon>
        <taxon>Spermatophyta</taxon>
        <taxon>Magnoliopsida</taxon>
        <taxon>Ranunculales</taxon>
        <taxon>Circaeasteraceae</taxon>
        <taxon>Kingdonia</taxon>
    </lineage>
</organism>
<dbReference type="Proteomes" id="UP000541444">
    <property type="component" value="Unassembled WGS sequence"/>
</dbReference>
<protein>
    <recommendedName>
        <fullName evidence="3">RING-type domain-containing protein</fullName>
    </recommendedName>
</protein>
<dbReference type="FunFam" id="3.30.40.10:FF:000031">
    <property type="entry name" value="Cellulose synthase"/>
    <property type="match status" value="1"/>
</dbReference>
<dbReference type="SUPFAM" id="SSF57850">
    <property type="entry name" value="RING/U-box"/>
    <property type="match status" value="1"/>
</dbReference>
<dbReference type="InterPro" id="IPR001841">
    <property type="entry name" value="Znf_RING"/>
</dbReference>
<sequence>FLNMEANAGLVAGSHNRNELVVIHGHEERKELKTLDGQVCEICGDQVGVTTEGDLFIACNECGFPVCRPCYEYERREGSQLCPQCKTRYKRLKGSARVEGDDDEEDVDDIEYEFNIDDNQNKQIQIVEAMLHGRMSYGRGQDDDTNVQNLPIIKSSRSLQVSGEFPISNHGDQMLSSSLHKRTHPYPGSEPGKF</sequence>
<dbReference type="GO" id="GO:0008270">
    <property type="term" value="F:zinc ion binding"/>
    <property type="evidence" value="ECO:0007669"/>
    <property type="project" value="UniProtKB-KW"/>
</dbReference>
<proteinExistence type="predicted"/>
<keyword evidence="1" id="KW-0479">Metal-binding</keyword>
<keyword evidence="1" id="KW-0863">Zinc-finger</keyword>
<dbReference type="InterPro" id="IPR013083">
    <property type="entry name" value="Znf_RING/FYVE/PHD"/>
</dbReference>
<dbReference type="EMBL" id="JACGCM010001659">
    <property type="protein sequence ID" value="KAF6151976.1"/>
    <property type="molecule type" value="Genomic_DNA"/>
</dbReference>